<dbReference type="Proteomes" id="UP000095300">
    <property type="component" value="Unassembled WGS sequence"/>
</dbReference>
<dbReference type="EnsemblMetazoa" id="SCAU014797-RE">
    <property type="protein sequence ID" value="SCAU014797-PE"/>
    <property type="gene ID" value="SCAU014797"/>
</dbReference>
<proteinExistence type="predicted"/>
<evidence type="ECO:0000313" key="4">
    <source>
        <dbReference type="EnsemblMetazoa" id="SCAU014797-PH"/>
    </source>
</evidence>
<organism evidence="4 5">
    <name type="scientific">Stomoxys calcitrans</name>
    <name type="common">Stable fly</name>
    <name type="synonym">Conops calcitrans</name>
    <dbReference type="NCBI Taxonomy" id="35570"/>
    <lineage>
        <taxon>Eukaryota</taxon>
        <taxon>Metazoa</taxon>
        <taxon>Ecdysozoa</taxon>
        <taxon>Arthropoda</taxon>
        <taxon>Hexapoda</taxon>
        <taxon>Insecta</taxon>
        <taxon>Pterygota</taxon>
        <taxon>Neoptera</taxon>
        <taxon>Endopterygota</taxon>
        <taxon>Diptera</taxon>
        <taxon>Brachycera</taxon>
        <taxon>Muscomorpha</taxon>
        <taxon>Muscoidea</taxon>
        <taxon>Muscidae</taxon>
        <taxon>Stomoxys</taxon>
    </lineage>
</organism>
<keyword evidence="1" id="KW-0175">Coiled coil</keyword>
<dbReference type="EnsemblMetazoa" id="SCAU014797-RH">
    <property type="protein sequence ID" value="SCAU014797-PH"/>
    <property type="gene ID" value="SCAU014797"/>
</dbReference>
<accession>A0A1I8Q886</accession>
<evidence type="ECO:0000313" key="5">
    <source>
        <dbReference type="Proteomes" id="UP000095300"/>
    </source>
</evidence>
<protein>
    <submittedName>
        <fullName evidence="4">Uncharacterized protein</fullName>
    </submittedName>
</protein>
<dbReference type="EnsemblMetazoa" id="SCAU014797-RG">
    <property type="protein sequence ID" value="SCAU014797-PG"/>
    <property type="gene ID" value="SCAU014797"/>
</dbReference>
<feature type="region of interest" description="Disordered" evidence="2">
    <location>
        <begin position="30"/>
        <end position="51"/>
    </location>
</feature>
<reference evidence="3 5" key="1">
    <citation type="submission" date="2015-05" db="EMBL/GenBank/DDBJ databases">
        <authorList>
            <person name="Wilson R.K."/>
            <person name="Warren W.C."/>
            <person name="Olafson P."/>
        </authorList>
    </citation>
    <scope>NUCLEOTIDE SEQUENCE [LARGE SCALE GENOMIC DNA]</scope>
    <source>
        <strain evidence="3 5">USDA</strain>
    </source>
</reference>
<dbReference type="EnsemblMetazoa" id="SCAU014797-RL">
    <property type="protein sequence ID" value="SCAU014797-PL"/>
    <property type="gene ID" value="SCAU014797"/>
</dbReference>
<dbReference type="EnsemblMetazoa" id="SCAU014797-RM">
    <property type="protein sequence ID" value="SCAU014797-PM"/>
    <property type="gene ID" value="SCAU014797"/>
</dbReference>
<dbReference type="EnsemblMetazoa" id="SCAU014797-RA">
    <property type="protein sequence ID" value="SCAU014797-PA"/>
    <property type="gene ID" value="SCAU014797"/>
</dbReference>
<dbReference type="EnsemblMetazoa" id="SCAU014797-RN">
    <property type="protein sequence ID" value="SCAU014797-PN"/>
    <property type="gene ID" value="SCAU014797"/>
</dbReference>
<name>A0A1I8Q886_STOCA</name>
<feature type="compositionally biased region" description="Low complexity" evidence="2">
    <location>
        <begin position="36"/>
        <end position="51"/>
    </location>
</feature>
<dbReference type="AlphaFoldDB" id="A0A1I8Q886"/>
<evidence type="ECO:0000256" key="2">
    <source>
        <dbReference type="SAM" id="MobiDB-lite"/>
    </source>
</evidence>
<dbReference type="EnsemblMetazoa" id="SCAU014797-RJ">
    <property type="protein sequence ID" value="SCAU014797-PJ"/>
    <property type="gene ID" value="SCAU014797"/>
</dbReference>
<evidence type="ECO:0000256" key="1">
    <source>
        <dbReference type="SAM" id="Coils"/>
    </source>
</evidence>
<dbReference type="EnsemblMetazoa" id="SCAU014797-RC">
    <property type="protein sequence ID" value="SCAU014797-PC"/>
    <property type="gene ID" value="SCAU014797"/>
</dbReference>
<dbReference type="EnsemblMetazoa" id="SCAU014797-RF">
    <property type="protein sequence ID" value="SCAU014797-PF"/>
    <property type="gene ID" value="SCAU014797"/>
</dbReference>
<keyword evidence="5" id="KW-1185">Reference proteome</keyword>
<gene>
    <name evidence="4" type="primary">106086182</name>
</gene>
<dbReference type="OrthoDB" id="7741006at2759"/>
<dbReference type="EnsemblMetazoa" id="SCAU014797-RD">
    <property type="protein sequence ID" value="SCAU014797-PD"/>
    <property type="gene ID" value="SCAU014797"/>
</dbReference>
<evidence type="ECO:0000313" key="3">
    <source>
        <dbReference type="EnsemblMetazoa" id="SCAU014797-PE"/>
    </source>
</evidence>
<dbReference type="VEuPathDB" id="VectorBase:SCAU014797"/>
<feature type="coiled-coil region" evidence="1">
    <location>
        <begin position="83"/>
        <end position="110"/>
    </location>
</feature>
<reference evidence="4" key="2">
    <citation type="submission" date="2020-05" db="UniProtKB">
        <authorList>
            <consortium name="EnsemblMetazoa"/>
        </authorList>
    </citation>
    <scope>IDENTIFICATION</scope>
    <source>
        <strain evidence="4">USDA</strain>
    </source>
</reference>
<dbReference type="KEGG" id="scac:106086182"/>
<sequence>MTPDITNKTKATTATVAAVAGTTSLAAGRTIKSSGPTATSSISPLSPSTRSTSSIKRHLLTIEKLRNRVRQILKCVINLHIDILVIESNVNQLIDDVKELNADLMECQRLDNLIQTLRDYNGPTICHEWPFPLVNQGTIDEADLAQSLNSKELLSPTAK</sequence>
<dbReference type="EnsemblMetazoa" id="SCAU014797-RB">
    <property type="protein sequence ID" value="SCAU014797-PB"/>
    <property type="gene ID" value="SCAU014797"/>
</dbReference>
<dbReference type="EnsemblMetazoa" id="SCAU014797-RK">
    <property type="protein sequence ID" value="SCAU014797-PK"/>
    <property type="gene ID" value="SCAU014797"/>
</dbReference>
<dbReference type="EnsemblMetazoa" id="SCAU014797-RI">
    <property type="protein sequence ID" value="SCAU014797-PI"/>
    <property type="gene ID" value="SCAU014797"/>
</dbReference>